<keyword evidence="4" id="KW-1185">Reference proteome</keyword>
<evidence type="ECO:0000259" key="2">
    <source>
        <dbReference type="Pfam" id="PF07593"/>
    </source>
</evidence>
<dbReference type="Proteomes" id="UP000183982">
    <property type="component" value="Unassembled WGS sequence"/>
</dbReference>
<evidence type="ECO:0000313" key="4">
    <source>
        <dbReference type="Proteomes" id="UP000183982"/>
    </source>
</evidence>
<accession>A0A1M6CKD3</accession>
<sequence>MQFDFRVCVMSALVWAGATSADPLFLPESVPMHVYDGGWEHFVGGGVAVFDCDGDALPEMFVAGGSNPVQLLRNYSEVGGPLRFESHTPRHLAMSGATGAYPLDIDSDGHMDLAVLRVGDNQLFRGLGNCAFEPYAPNGFLGGAGWTTAFSATWEAEQNWPTLAFGNYVDRDDPKGPFGSCDRNYLFRPSGLSYVRGELAPAFCPLSMLFSDWSRTGRADLRISNDRHYYVSGGEEQLWQMASAPRLFSPEEGWKLYRLWGMGIASRDLNFDGLPEVFLSSMGDQRLQRMSGQRVPMWEDVPYEMGSTAHRPYVGDDGRPSTGWHVSFGDVQNDGLDDVFIAKGNVEQMPDSAMEDPNNLLLQNADGSFTEAGNLAGVASLHRGRGAAMVDFNKDGLLDLAVVNRRSALEVYRNVSTDTGNWLSLQLRQDAPNVNAVGAFIELRVGDKTMVREITVGGGHAGGVAGPEHFGLAKAKQVQVRVIWPDGQASDWTGLSINQRLLIGRSDLALQVTAY</sequence>
<dbReference type="PANTHER" id="PTHR16026:SF0">
    <property type="entry name" value="CARTILAGE ACIDIC PROTEIN 1"/>
    <property type="match status" value="1"/>
</dbReference>
<keyword evidence="1" id="KW-0732">Signal</keyword>
<dbReference type="InterPro" id="IPR011519">
    <property type="entry name" value="UnbV_ASPIC"/>
</dbReference>
<reference evidence="4" key="1">
    <citation type="submission" date="2016-11" db="EMBL/GenBank/DDBJ databases">
        <authorList>
            <person name="Varghese N."/>
            <person name="Submissions S."/>
        </authorList>
    </citation>
    <scope>NUCLEOTIDE SEQUENCE [LARGE SCALE GENOMIC DNA]</scope>
    <source>
        <strain evidence="4">DSM 100564</strain>
    </source>
</reference>
<proteinExistence type="predicted"/>
<gene>
    <name evidence="3" type="ORF">SAMN05444000_10286</name>
</gene>
<evidence type="ECO:0000313" key="3">
    <source>
        <dbReference type="EMBL" id="SHI61383.1"/>
    </source>
</evidence>
<dbReference type="InterPro" id="IPR028994">
    <property type="entry name" value="Integrin_alpha_N"/>
</dbReference>
<organism evidence="3 4">
    <name type="scientific">Shimia gijangensis</name>
    <dbReference type="NCBI Taxonomy" id="1470563"/>
    <lineage>
        <taxon>Bacteria</taxon>
        <taxon>Pseudomonadati</taxon>
        <taxon>Pseudomonadota</taxon>
        <taxon>Alphaproteobacteria</taxon>
        <taxon>Rhodobacterales</taxon>
        <taxon>Roseobacteraceae</taxon>
    </lineage>
</organism>
<dbReference type="EMBL" id="FQZQ01000002">
    <property type="protein sequence ID" value="SHI61383.1"/>
    <property type="molecule type" value="Genomic_DNA"/>
</dbReference>
<dbReference type="InterPro" id="IPR013517">
    <property type="entry name" value="FG-GAP"/>
</dbReference>
<dbReference type="PANTHER" id="PTHR16026">
    <property type="entry name" value="CARTILAGE ACIDIC PROTEIN 1"/>
    <property type="match status" value="1"/>
</dbReference>
<protein>
    <submittedName>
        <fullName evidence="3">Repeat domain-containing protein</fullName>
    </submittedName>
</protein>
<dbReference type="InterPro" id="IPR027039">
    <property type="entry name" value="Crtac1"/>
</dbReference>
<dbReference type="AlphaFoldDB" id="A0A1M6CKD3"/>
<evidence type="ECO:0000256" key="1">
    <source>
        <dbReference type="ARBA" id="ARBA00022729"/>
    </source>
</evidence>
<dbReference type="Pfam" id="PF13517">
    <property type="entry name" value="FG-GAP_3"/>
    <property type="match status" value="2"/>
</dbReference>
<dbReference type="RefSeq" id="WP_073248873.1">
    <property type="nucleotide sequence ID" value="NZ_FQZQ01000002.1"/>
</dbReference>
<dbReference type="STRING" id="1470563.SAMN05444000_10286"/>
<dbReference type="SUPFAM" id="SSF69318">
    <property type="entry name" value="Integrin alpha N-terminal domain"/>
    <property type="match status" value="1"/>
</dbReference>
<feature type="domain" description="ASPIC/UnbV" evidence="2">
    <location>
        <begin position="436"/>
        <end position="501"/>
    </location>
</feature>
<name>A0A1M6CKD3_9RHOB</name>
<dbReference type="Gene3D" id="2.130.10.130">
    <property type="entry name" value="Integrin alpha, N-terminal"/>
    <property type="match status" value="1"/>
</dbReference>
<dbReference type="Pfam" id="PF07593">
    <property type="entry name" value="UnbV_ASPIC"/>
    <property type="match status" value="1"/>
</dbReference>